<evidence type="ECO:0000313" key="6">
    <source>
        <dbReference type="Proteomes" id="UP000582487"/>
    </source>
</evidence>
<organism evidence="3 6">
    <name type="scientific">Mobiluncus mulieris</name>
    <dbReference type="NCBI Taxonomy" id="2052"/>
    <lineage>
        <taxon>Bacteria</taxon>
        <taxon>Bacillati</taxon>
        <taxon>Actinomycetota</taxon>
        <taxon>Actinomycetes</taxon>
        <taxon>Actinomycetales</taxon>
        <taxon>Actinomycetaceae</taxon>
        <taxon>Mobiluncus</taxon>
    </lineage>
</organism>
<keyword evidence="3" id="KW-0067">ATP-binding</keyword>
<accession>A0A848RLS9</accession>
<keyword evidence="3" id="KW-0547">Nucleotide-binding</keyword>
<reference evidence="3 6" key="2">
    <citation type="submission" date="2020-04" db="EMBL/GenBank/DDBJ databases">
        <title>Antimicrobial susceptibility and clonality of vaginal-derived multi-drug resistant Mobiluncus isolates in China.</title>
        <authorList>
            <person name="Zhang X."/>
        </authorList>
    </citation>
    <scope>NUCLEOTIDE SEQUENCE [LARGE SCALE GENOMIC DNA]</scope>
    <source>
        <strain evidence="3 6">7</strain>
    </source>
</reference>
<dbReference type="RefSeq" id="WP_004016421.1">
    <property type="nucleotide sequence ID" value="NZ_CAMPUA010000024.1"/>
</dbReference>
<evidence type="ECO:0000259" key="1">
    <source>
        <dbReference type="Pfam" id="PF13173"/>
    </source>
</evidence>
<feature type="domain" description="AAA" evidence="1">
    <location>
        <begin position="28"/>
        <end position="137"/>
    </location>
</feature>
<feature type="domain" description="DUF4143" evidence="2">
    <location>
        <begin position="212"/>
        <end position="369"/>
    </location>
</feature>
<dbReference type="Proteomes" id="UP000582487">
    <property type="component" value="Unassembled WGS sequence"/>
</dbReference>
<dbReference type="Pfam" id="PF13173">
    <property type="entry name" value="AAA_14"/>
    <property type="match status" value="1"/>
</dbReference>
<gene>
    <name evidence="3" type="ORF">HHJ74_04370</name>
    <name evidence="4" type="ORF">NCTC11819_01475</name>
</gene>
<evidence type="ECO:0000313" key="5">
    <source>
        <dbReference type="Proteomes" id="UP000255284"/>
    </source>
</evidence>
<evidence type="ECO:0000259" key="2">
    <source>
        <dbReference type="Pfam" id="PF13635"/>
    </source>
</evidence>
<proteinExistence type="predicted"/>
<dbReference type="InterPro" id="IPR041682">
    <property type="entry name" value="AAA_14"/>
</dbReference>
<reference evidence="4 5" key="1">
    <citation type="submission" date="2018-06" db="EMBL/GenBank/DDBJ databases">
        <authorList>
            <consortium name="Pathogen Informatics"/>
            <person name="Doyle S."/>
        </authorList>
    </citation>
    <scope>NUCLEOTIDE SEQUENCE [LARGE SCALE GENOMIC DNA]</scope>
    <source>
        <strain evidence="4 5">NCTC11819</strain>
    </source>
</reference>
<dbReference type="GeneID" id="61168470"/>
<evidence type="ECO:0000313" key="4">
    <source>
        <dbReference type="EMBL" id="STO16896.1"/>
    </source>
</evidence>
<dbReference type="EMBL" id="UGGQ01000006">
    <property type="protein sequence ID" value="STO16896.1"/>
    <property type="molecule type" value="Genomic_DNA"/>
</dbReference>
<dbReference type="AlphaFoldDB" id="A0A848RLS9"/>
<dbReference type="GO" id="GO:0005524">
    <property type="term" value="F:ATP binding"/>
    <property type="evidence" value="ECO:0007669"/>
    <property type="project" value="UniProtKB-KW"/>
</dbReference>
<comment type="caution">
    <text evidence="3">The sequence shown here is derived from an EMBL/GenBank/DDBJ whole genome shotgun (WGS) entry which is preliminary data.</text>
</comment>
<sequence>MKTVTPEGYLPRIVDSEIEECLRLYGAVEITGAKWCGKTWTARRHAQSIAYLDEPGSLDIALNAPQILLDGANPRVIDEWQLAPQIWDTVRHAVDDAGQRRGLWILTGSSAPDYSTIRHSGAGRIGRVRMSPMSLFESGDSLGAISLSGLFAGNFTPCRSEVSPADLAACCVRGGWPGNIGNNPREALRVARNYLKAVTTINVPAQGRSGAVASRLLRALARNVGQSATYKTLVNDMYGPEDTPEKPTPRTVSEYVDMLDSFYLIEQIPGWAPPARSPKRFQIKEKRYFTDPSLAVALLGMNPESLLRDFQTFGLVFENLCVRDLLVYARALPDIADEPLRYYRDDTGLEVDVIIEQADGSWAGIEIKLGQNKLDQAAANLLRLKQKLADNPLTQTREPAFLAIIVGLGEYAYQRPDGVYVIPSNALAP</sequence>
<dbReference type="Pfam" id="PF13635">
    <property type="entry name" value="DUF4143"/>
    <property type="match status" value="1"/>
</dbReference>
<dbReference type="EMBL" id="JABCUV010000003">
    <property type="protein sequence ID" value="NMW92937.1"/>
    <property type="molecule type" value="Genomic_DNA"/>
</dbReference>
<evidence type="ECO:0000313" key="3">
    <source>
        <dbReference type="EMBL" id="NMW92937.1"/>
    </source>
</evidence>
<dbReference type="InterPro" id="IPR025420">
    <property type="entry name" value="DUF4143"/>
</dbReference>
<protein>
    <submittedName>
        <fullName evidence="3">ATP-binding protein</fullName>
    </submittedName>
</protein>
<dbReference type="Proteomes" id="UP000255284">
    <property type="component" value="Unassembled WGS sequence"/>
</dbReference>
<dbReference type="PANTHER" id="PTHR43566:SF2">
    <property type="entry name" value="DUF4143 DOMAIN-CONTAINING PROTEIN"/>
    <property type="match status" value="1"/>
</dbReference>
<name>A0A848RLS9_9ACTO</name>
<dbReference type="PANTHER" id="PTHR43566">
    <property type="entry name" value="CONSERVED PROTEIN"/>
    <property type="match status" value="1"/>
</dbReference>